<dbReference type="OrthoDB" id="9204719at2"/>
<organism evidence="1 2">
    <name type="scientific">Actinomyces howellii</name>
    <dbReference type="NCBI Taxonomy" id="52771"/>
    <lineage>
        <taxon>Bacteria</taxon>
        <taxon>Bacillati</taxon>
        <taxon>Actinomycetota</taxon>
        <taxon>Actinomycetes</taxon>
        <taxon>Actinomycetales</taxon>
        <taxon>Actinomycetaceae</taxon>
        <taxon>Actinomyces</taxon>
    </lineage>
</organism>
<dbReference type="RefSeq" id="WP_126382679.1">
    <property type="nucleotide sequence ID" value="NZ_LR134350.1"/>
</dbReference>
<accession>A0A3S4SNC1</accession>
<protein>
    <submittedName>
        <fullName evidence="1">Bacteriocin biosynthesis cyclodehydratase domain</fullName>
    </submittedName>
</protein>
<name>A0A3S4SNC1_9ACTO</name>
<dbReference type="Gene3D" id="3.40.50.720">
    <property type="entry name" value="NAD(P)-binding Rossmann-like Domain"/>
    <property type="match status" value="1"/>
</dbReference>
<evidence type="ECO:0000313" key="2">
    <source>
        <dbReference type="Proteomes" id="UP000266895"/>
    </source>
</evidence>
<proteinExistence type="predicted"/>
<sequence>MTTLTTLTTPTTLSTAPVTAFMPHGSYGHAVVERLAGPRDPVLPVDEALVSADLPYADRLVMVVGQGHEQLRDALDALSFARLVPSVGLELSPTRLRCGPLVVPGRTACYACSMRRRRQHGDPPPPAEAGPLPEGYAEHDVLVGAGLVRLALEVLDAPAGAGHQAAGDTGDIGGQVWTMDLVTGDTSLARTVATDRCPTCSGRYAARRDALADLSLLLPERQGVV</sequence>
<gene>
    <name evidence="1" type="ORF">NCTC11636_01634</name>
</gene>
<dbReference type="EMBL" id="LR134350">
    <property type="protein sequence ID" value="VEG28622.1"/>
    <property type="molecule type" value="Genomic_DNA"/>
</dbReference>
<evidence type="ECO:0000313" key="1">
    <source>
        <dbReference type="EMBL" id="VEG28622.1"/>
    </source>
</evidence>
<dbReference type="InterPro" id="IPR022291">
    <property type="entry name" value="Bacteriocin_synth_cyclodeHase"/>
</dbReference>
<reference evidence="1 2" key="1">
    <citation type="submission" date="2018-12" db="EMBL/GenBank/DDBJ databases">
        <authorList>
            <consortium name="Pathogen Informatics"/>
        </authorList>
    </citation>
    <scope>NUCLEOTIDE SEQUENCE [LARGE SCALE GENOMIC DNA]</scope>
    <source>
        <strain evidence="1 2">NCTC11636</strain>
    </source>
</reference>
<dbReference type="Proteomes" id="UP000266895">
    <property type="component" value="Chromosome"/>
</dbReference>
<dbReference type="AlphaFoldDB" id="A0A3S4SNC1"/>
<dbReference type="KEGG" id="ahw:NCTC11636_01634"/>
<keyword evidence="2" id="KW-1185">Reference proteome</keyword>
<dbReference type="NCBIfam" id="TIGR03882">
    <property type="entry name" value="cyclo_dehyd_2"/>
    <property type="match status" value="1"/>
</dbReference>